<keyword evidence="6" id="KW-1185">Reference proteome</keyword>
<evidence type="ECO:0000256" key="2">
    <source>
        <dbReference type="ARBA" id="ARBA00022801"/>
    </source>
</evidence>
<feature type="active site" description="Proton donor" evidence="3">
    <location>
        <position position="352"/>
    </location>
</feature>
<dbReference type="PANTHER" id="PTHR21661">
    <property type="entry name" value="EPOXIDE HYDROLASE 1-RELATED"/>
    <property type="match status" value="1"/>
</dbReference>
<dbReference type="InterPro" id="IPR016292">
    <property type="entry name" value="Epoxide_hydrolase"/>
</dbReference>
<keyword evidence="2 5" id="KW-0378">Hydrolase</keyword>
<dbReference type="PIRSF" id="PIRSF001112">
    <property type="entry name" value="Epoxide_hydrolase"/>
    <property type="match status" value="1"/>
</dbReference>
<dbReference type="EMBL" id="SMKL01000046">
    <property type="protein sequence ID" value="TDC49122.1"/>
    <property type="molecule type" value="Genomic_DNA"/>
</dbReference>
<organism evidence="5 6">
    <name type="scientific">Jiangella ureilytica</name>
    <dbReference type="NCBI Taxonomy" id="2530374"/>
    <lineage>
        <taxon>Bacteria</taxon>
        <taxon>Bacillati</taxon>
        <taxon>Actinomycetota</taxon>
        <taxon>Actinomycetes</taxon>
        <taxon>Jiangellales</taxon>
        <taxon>Jiangellaceae</taxon>
        <taxon>Jiangella</taxon>
    </lineage>
</organism>
<dbReference type="GO" id="GO:0004301">
    <property type="term" value="F:epoxide hydrolase activity"/>
    <property type="evidence" value="ECO:0007669"/>
    <property type="project" value="TreeGrafter"/>
</dbReference>
<dbReference type="Gene3D" id="3.40.50.1820">
    <property type="entry name" value="alpha/beta hydrolase"/>
    <property type="match status" value="1"/>
</dbReference>
<feature type="active site" description="Proton acceptor" evidence="3">
    <location>
        <position position="410"/>
    </location>
</feature>
<comment type="caution">
    <text evidence="5">The sequence shown here is derived from an EMBL/GenBank/DDBJ whole genome shotgun (WGS) entry which is preliminary data.</text>
</comment>
<dbReference type="AlphaFoldDB" id="A0A4R4RKI4"/>
<dbReference type="Pfam" id="PF00561">
    <property type="entry name" value="Abhydrolase_1"/>
    <property type="match status" value="1"/>
</dbReference>
<protein>
    <submittedName>
        <fullName evidence="5">Epoxide hydrolase</fullName>
    </submittedName>
</protein>
<evidence type="ECO:0000313" key="6">
    <source>
        <dbReference type="Proteomes" id="UP000295621"/>
    </source>
</evidence>
<evidence type="ECO:0000313" key="5">
    <source>
        <dbReference type="EMBL" id="TDC49122.1"/>
    </source>
</evidence>
<dbReference type="PANTHER" id="PTHR21661:SF35">
    <property type="entry name" value="EPOXIDE HYDROLASE"/>
    <property type="match status" value="1"/>
</dbReference>
<dbReference type="GO" id="GO:0097176">
    <property type="term" value="P:epoxide metabolic process"/>
    <property type="evidence" value="ECO:0007669"/>
    <property type="project" value="TreeGrafter"/>
</dbReference>
<name>A0A4R4RKI4_9ACTN</name>
<gene>
    <name evidence="5" type="ORF">E1212_19305</name>
</gene>
<proteinExistence type="inferred from homology"/>
<dbReference type="SUPFAM" id="SSF53474">
    <property type="entry name" value="alpha/beta-Hydrolases"/>
    <property type="match status" value="1"/>
</dbReference>
<reference evidence="5 6" key="1">
    <citation type="submission" date="2019-02" db="EMBL/GenBank/DDBJ databases">
        <title>Draft genome sequences of novel Actinobacteria.</title>
        <authorList>
            <person name="Sahin N."/>
            <person name="Ay H."/>
            <person name="Saygin H."/>
        </authorList>
    </citation>
    <scope>NUCLEOTIDE SEQUENCE [LARGE SCALE GENOMIC DNA]</scope>
    <source>
        <strain evidence="5 6">KC603</strain>
    </source>
</reference>
<dbReference type="Proteomes" id="UP000295621">
    <property type="component" value="Unassembled WGS sequence"/>
</dbReference>
<feature type="domain" description="AB hydrolase-1" evidence="4">
    <location>
        <begin position="151"/>
        <end position="277"/>
    </location>
</feature>
<dbReference type="PRINTS" id="PR00412">
    <property type="entry name" value="EPOXHYDRLASE"/>
</dbReference>
<dbReference type="OrthoDB" id="4654311at2"/>
<sequence>MAPTLRGPVRSSSTMRKRLGSAITLSRCCSSSMASNIHESIYTYKQMFGRALYAERMVDIEPVAVTVDRAVLADLGERLRATRWPRREAADTALGPRTAELRELCGWWAEGFDWPAAEARVNRARQLLVRPGGGAGGAAVHVAIHDGDDRPPLLLLHGWPSSFLEFERLVPLLAPRTVVVASLPGYGLSERPAGRWTTRDTARQLAAVMTTLGHERFVAHGTDWGSAAATWLALDRPDAVAGLHLSNVDLGPSLTEDEQPTAEERDHLDRFDAWWRGENGYKEIQATRPGALAPALLDSPAGLAAWVLDKWDSWTDPALGPTVAARVGRDALPELLTWWWATGTIETSVLDYADNRAAGTTVLPPGARVEVPTAVARFGRERGFREDAPRSWLERIYRLERWTNMPRGGHFAALEAPDLLAADLMFFADAVS</sequence>
<dbReference type="InterPro" id="IPR000639">
    <property type="entry name" value="Epox_hydrolase-like"/>
</dbReference>
<dbReference type="InterPro" id="IPR029058">
    <property type="entry name" value="AB_hydrolase_fold"/>
</dbReference>
<comment type="similarity">
    <text evidence="1">Belongs to the peptidase S33 family.</text>
</comment>
<dbReference type="InterPro" id="IPR000073">
    <property type="entry name" value="AB_hydrolase_1"/>
</dbReference>
<evidence type="ECO:0000256" key="3">
    <source>
        <dbReference type="PIRSR" id="PIRSR001112-1"/>
    </source>
</evidence>
<accession>A0A4R4RKI4</accession>
<evidence type="ECO:0000259" key="4">
    <source>
        <dbReference type="Pfam" id="PF00561"/>
    </source>
</evidence>
<feature type="active site" description="Nucleophile" evidence="3">
    <location>
        <position position="223"/>
    </location>
</feature>
<evidence type="ECO:0000256" key="1">
    <source>
        <dbReference type="ARBA" id="ARBA00010088"/>
    </source>
</evidence>